<accession>A0AAV5RXV3</accession>
<sequence>MPPKFSNFQYVLACSFCSEKQYSIKRVDSAYVFEDGAKKGIHKCSATNVKSTLQKRKNKFLTSPAVADEVLAVLNNDVDVFNFLGVVTTSRLAMSKLFGAISSIIVYSNVLDYSDKNNSQAVNLKLKNDVISVVSEGLKFNEYYKVLYEKREELQKIVNLELPTFSKFEAGWLIRSRKTIGRQIGCSGIHSNEADPSNVVTGLAALVTFLVVQTDERFYAAALNIEGDDIRLAGNLNVGGITIPELKEDEGEQVYDEDQVDSDDEKYIADEEEHQKRIVANLEIGESDCVVSPGHLNNLSDSLQKGILLKMNSDFQIKITFKQKEMNEMFTRVMDTFNTSKPIDTVFWCATLSSKDIEEKLIEVMFLDATSLDGHFGTLLNLVVITTDNRVVPIAHMIHMGKENNRNSTLFLGLVKKCIPFQ</sequence>
<gene>
    <name evidence="1" type="ORF">DAKH74_025330</name>
</gene>
<proteinExistence type="predicted"/>
<comment type="caution">
    <text evidence="1">The sequence shown here is derived from an EMBL/GenBank/DDBJ whole genome shotgun (WGS) entry which is preliminary data.</text>
</comment>
<keyword evidence="2" id="KW-1185">Reference proteome</keyword>
<evidence type="ECO:0000313" key="1">
    <source>
        <dbReference type="EMBL" id="GMM55917.1"/>
    </source>
</evidence>
<dbReference type="AlphaFoldDB" id="A0AAV5RXV3"/>
<organism evidence="1 2">
    <name type="scientific">Maudiozyma humilis</name>
    <name type="common">Sour dough yeast</name>
    <name type="synonym">Kazachstania humilis</name>
    <dbReference type="NCBI Taxonomy" id="51915"/>
    <lineage>
        <taxon>Eukaryota</taxon>
        <taxon>Fungi</taxon>
        <taxon>Dikarya</taxon>
        <taxon>Ascomycota</taxon>
        <taxon>Saccharomycotina</taxon>
        <taxon>Saccharomycetes</taxon>
        <taxon>Saccharomycetales</taxon>
        <taxon>Saccharomycetaceae</taxon>
        <taxon>Maudiozyma</taxon>
    </lineage>
</organism>
<reference evidence="1 2" key="1">
    <citation type="journal article" date="2023" name="Elife">
        <title>Identification of key yeast species and microbe-microbe interactions impacting larval growth of Drosophila in the wild.</title>
        <authorList>
            <person name="Mure A."/>
            <person name="Sugiura Y."/>
            <person name="Maeda R."/>
            <person name="Honda K."/>
            <person name="Sakurai N."/>
            <person name="Takahashi Y."/>
            <person name="Watada M."/>
            <person name="Katoh T."/>
            <person name="Gotoh A."/>
            <person name="Gotoh Y."/>
            <person name="Taniguchi I."/>
            <person name="Nakamura K."/>
            <person name="Hayashi T."/>
            <person name="Katayama T."/>
            <person name="Uemura T."/>
            <person name="Hattori Y."/>
        </authorList>
    </citation>
    <scope>NUCLEOTIDE SEQUENCE [LARGE SCALE GENOMIC DNA]</scope>
    <source>
        <strain evidence="1 2">KH-74</strain>
    </source>
</reference>
<dbReference type="EMBL" id="BTGD01000006">
    <property type="protein sequence ID" value="GMM55917.1"/>
    <property type="molecule type" value="Genomic_DNA"/>
</dbReference>
<name>A0AAV5RXV3_MAUHU</name>
<dbReference type="Proteomes" id="UP001377567">
    <property type="component" value="Unassembled WGS sequence"/>
</dbReference>
<protein>
    <recommendedName>
        <fullName evidence="3">MULE transposase domain-containing protein</fullName>
    </recommendedName>
</protein>
<evidence type="ECO:0008006" key="3">
    <source>
        <dbReference type="Google" id="ProtNLM"/>
    </source>
</evidence>
<evidence type="ECO:0000313" key="2">
    <source>
        <dbReference type="Proteomes" id="UP001377567"/>
    </source>
</evidence>